<evidence type="ECO:0000259" key="13">
    <source>
        <dbReference type="PROSITE" id="PS50928"/>
    </source>
</evidence>
<dbReference type="GO" id="GO:0022857">
    <property type="term" value="F:transmembrane transporter activity"/>
    <property type="evidence" value="ECO:0007669"/>
    <property type="project" value="InterPro"/>
</dbReference>
<dbReference type="InterPro" id="IPR000515">
    <property type="entry name" value="MetI-like"/>
</dbReference>
<comment type="subunit">
    <text evidence="10">The complex is composed of two ATP-binding proteins (GltL), two transmembrane proteins (GltJ and GltK) and a solute-binding protein (GltI).</text>
</comment>
<feature type="transmembrane region" description="Helical" evidence="12">
    <location>
        <begin position="96"/>
        <end position="115"/>
    </location>
</feature>
<evidence type="ECO:0000256" key="10">
    <source>
        <dbReference type="ARBA" id="ARBA00062718"/>
    </source>
</evidence>
<evidence type="ECO:0000256" key="1">
    <source>
        <dbReference type="ARBA" id="ARBA00004429"/>
    </source>
</evidence>
<sequence length="225" mass="24828">MLDFGVILKNLEFLLVQGFLGLGAFGGGTLALAVPAILLGFFLGIFIGLARLARSPLIRLPAAAYVELFRGVPLVMVIFWMWFVIPQLLRLPIPEYGVALTAFVIFEAAYFGEIVRAGIQSVPRGQVEAAASIGLTKAQAMLWVVLPQALRNMVPSLVTQMIVLFKDTSLASIIGYVDLTKAAQIVNNREIRPFELYLFIAVVYWAFAYSMSRLARRFETRPQGA</sequence>
<evidence type="ECO:0000313" key="15">
    <source>
        <dbReference type="Proteomes" id="UP000752292"/>
    </source>
</evidence>
<feature type="transmembrane region" description="Helical" evidence="12">
    <location>
        <begin position="62"/>
        <end position="84"/>
    </location>
</feature>
<keyword evidence="6" id="KW-0029">Amino-acid transport</keyword>
<gene>
    <name evidence="14" type="ORF">HY618_04240</name>
</gene>
<feature type="transmembrane region" description="Helical" evidence="12">
    <location>
        <begin position="20"/>
        <end position="50"/>
    </location>
</feature>
<dbReference type="Pfam" id="PF00528">
    <property type="entry name" value="BPD_transp_1"/>
    <property type="match status" value="1"/>
</dbReference>
<dbReference type="SUPFAM" id="SSF161098">
    <property type="entry name" value="MetI-like"/>
    <property type="match status" value="1"/>
</dbReference>
<dbReference type="PROSITE" id="PS50928">
    <property type="entry name" value="ABC_TM1"/>
    <property type="match status" value="1"/>
</dbReference>
<feature type="domain" description="ABC transmembrane type-1" evidence="13">
    <location>
        <begin position="26"/>
        <end position="215"/>
    </location>
</feature>
<dbReference type="InterPro" id="IPR010065">
    <property type="entry name" value="AA_ABC_transptr_permease_3TM"/>
</dbReference>
<keyword evidence="4" id="KW-1003">Cell membrane</keyword>
<evidence type="ECO:0000256" key="4">
    <source>
        <dbReference type="ARBA" id="ARBA00022475"/>
    </source>
</evidence>
<evidence type="ECO:0000256" key="11">
    <source>
        <dbReference type="ARBA" id="ARBA00073645"/>
    </source>
</evidence>
<dbReference type="Gene3D" id="1.10.3720.10">
    <property type="entry name" value="MetI-like"/>
    <property type="match status" value="1"/>
</dbReference>
<keyword evidence="5 12" id="KW-0812">Transmembrane</keyword>
<dbReference type="Proteomes" id="UP000752292">
    <property type="component" value="Unassembled WGS sequence"/>
</dbReference>
<keyword evidence="8 12" id="KW-0472">Membrane</keyword>
<comment type="caution">
    <text evidence="14">The sequence shown here is derived from an EMBL/GenBank/DDBJ whole genome shotgun (WGS) entry which is preliminary data.</text>
</comment>
<evidence type="ECO:0000256" key="5">
    <source>
        <dbReference type="ARBA" id="ARBA00022692"/>
    </source>
</evidence>
<accession>A0A933E9K1</accession>
<dbReference type="FunFam" id="1.10.3720.10:FF:000006">
    <property type="entry name" value="Glutamate/aspartate ABC transporter, permease protein GltK"/>
    <property type="match status" value="1"/>
</dbReference>
<comment type="subcellular location">
    <subcellularLocation>
        <location evidence="1">Cell inner membrane</location>
        <topology evidence="1">Multi-pass membrane protein</topology>
    </subcellularLocation>
    <subcellularLocation>
        <location evidence="12">Cell membrane</location>
        <topology evidence="12">Multi-pass membrane protein</topology>
    </subcellularLocation>
</comment>
<dbReference type="GO" id="GO:0006865">
    <property type="term" value="P:amino acid transport"/>
    <property type="evidence" value="ECO:0007669"/>
    <property type="project" value="UniProtKB-KW"/>
</dbReference>
<evidence type="ECO:0000256" key="12">
    <source>
        <dbReference type="RuleBase" id="RU363032"/>
    </source>
</evidence>
<evidence type="ECO:0000256" key="9">
    <source>
        <dbReference type="ARBA" id="ARBA00060298"/>
    </source>
</evidence>
<evidence type="ECO:0000256" key="3">
    <source>
        <dbReference type="ARBA" id="ARBA00022448"/>
    </source>
</evidence>
<evidence type="ECO:0000256" key="8">
    <source>
        <dbReference type="ARBA" id="ARBA00023136"/>
    </source>
</evidence>
<dbReference type="PANTHER" id="PTHR30614">
    <property type="entry name" value="MEMBRANE COMPONENT OF AMINO ACID ABC TRANSPORTER"/>
    <property type="match status" value="1"/>
</dbReference>
<proteinExistence type="inferred from homology"/>
<name>A0A933E9K1_UNCTE</name>
<evidence type="ECO:0000256" key="2">
    <source>
        <dbReference type="ARBA" id="ARBA00010072"/>
    </source>
</evidence>
<dbReference type="NCBIfam" id="TIGR01726">
    <property type="entry name" value="HEQRo_perm_3TM"/>
    <property type="match status" value="1"/>
</dbReference>
<evidence type="ECO:0000256" key="6">
    <source>
        <dbReference type="ARBA" id="ARBA00022970"/>
    </source>
</evidence>
<dbReference type="EMBL" id="JACQRX010000187">
    <property type="protein sequence ID" value="MBI4251650.1"/>
    <property type="molecule type" value="Genomic_DNA"/>
</dbReference>
<dbReference type="InterPro" id="IPR035906">
    <property type="entry name" value="MetI-like_sf"/>
</dbReference>
<dbReference type="GO" id="GO:0043190">
    <property type="term" value="C:ATP-binding cassette (ABC) transporter complex"/>
    <property type="evidence" value="ECO:0007669"/>
    <property type="project" value="InterPro"/>
</dbReference>
<dbReference type="AlphaFoldDB" id="A0A933E9K1"/>
<protein>
    <recommendedName>
        <fullName evidence="11">Glutamate/aspartate import permease protein GltK</fullName>
    </recommendedName>
</protein>
<keyword evidence="3 12" id="KW-0813">Transport</keyword>
<feature type="transmembrane region" description="Helical" evidence="12">
    <location>
        <begin position="196"/>
        <end position="215"/>
    </location>
</feature>
<dbReference type="InterPro" id="IPR043429">
    <property type="entry name" value="ArtM/GltK/GlnP/TcyL/YhdX-like"/>
</dbReference>
<dbReference type="CDD" id="cd06261">
    <property type="entry name" value="TM_PBP2"/>
    <property type="match status" value="1"/>
</dbReference>
<evidence type="ECO:0000256" key="7">
    <source>
        <dbReference type="ARBA" id="ARBA00022989"/>
    </source>
</evidence>
<comment type="similarity">
    <text evidence="2">Belongs to the binding-protein-dependent transport system permease family. HisMQ subfamily.</text>
</comment>
<reference evidence="14" key="1">
    <citation type="submission" date="2020-07" db="EMBL/GenBank/DDBJ databases">
        <title>Huge and variable diversity of episymbiotic CPR bacteria and DPANN archaea in groundwater ecosystems.</title>
        <authorList>
            <person name="He C.Y."/>
            <person name="Keren R."/>
            <person name="Whittaker M."/>
            <person name="Farag I.F."/>
            <person name="Doudna J."/>
            <person name="Cate J.H.D."/>
            <person name="Banfield J.F."/>
        </authorList>
    </citation>
    <scope>NUCLEOTIDE SEQUENCE</scope>
    <source>
        <strain evidence="14">NC_groundwater_1370_Ag_S-0.2um_69_93</strain>
    </source>
</reference>
<comment type="function">
    <text evidence="9">Part of the ABC transporter complex GltIJKL involved in glutamate and aspartate uptake. Probably responsible for the translocation of the substrate across the membrane.</text>
</comment>
<evidence type="ECO:0000313" key="14">
    <source>
        <dbReference type="EMBL" id="MBI4251650.1"/>
    </source>
</evidence>
<dbReference type="PANTHER" id="PTHR30614:SF0">
    <property type="entry name" value="L-CYSTINE TRANSPORT SYSTEM PERMEASE PROTEIN TCYL"/>
    <property type="match status" value="1"/>
</dbReference>
<keyword evidence="7 12" id="KW-1133">Transmembrane helix</keyword>
<organism evidence="14 15">
    <name type="scientific">Tectimicrobiota bacterium</name>
    <dbReference type="NCBI Taxonomy" id="2528274"/>
    <lineage>
        <taxon>Bacteria</taxon>
        <taxon>Pseudomonadati</taxon>
        <taxon>Nitrospinota/Tectimicrobiota group</taxon>
        <taxon>Candidatus Tectimicrobiota</taxon>
    </lineage>
</organism>